<reference evidence="2" key="1">
    <citation type="journal article" date="2022" name="Front. Genet.">
        <title>Chromosome-Scale Assembly of the Dendrobium nobile Genome Provides Insights Into the Molecular Mechanism of the Biosynthesis of the Medicinal Active Ingredient of Dendrobium.</title>
        <authorList>
            <person name="Xu Q."/>
            <person name="Niu S.-C."/>
            <person name="Li K.-L."/>
            <person name="Zheng P.-J."/>
            <person name="Zhang X.-J."/>
            <person name="Jia Y."/>
            <person name="Liu Y."/>
            <person name="Niu Y.-X."/>
            <person name="Yu L.-H."/>
            <person name="Chen D.-F."/>
            <person name="Zhang G.-Q."/>
        </authorList>
    </citation>
    <scope>NUCLEOTIDE SEQUENCE</scope>
    <source>
        <tissue evidence="2">Leaf</tissue>
    </source>
</reference>
<proteinExistence type="predicted"/>
<feature type="region of interest" description="Disordered" evidence="1">
    <location>
        <begin position="1"/>
        <end position="27"/>
    </location>
</feature>
<evidence type="ECO:0000313" key="3">
    <source>
        <dbReference type="Proteomes" id="UP000829196"/>
    </source>
</evidence>
<keyword evidence="3" id="KW-1185">Reference proteome</keyword>
<sequence>MEGMLGPPAQRGGRYGPNRGGEDYSTAGFMGDARQSILKIIQINFSKEGREEACLTISGEEDRIEAEGRPTLGSLIGGRLVMQGGIRWHLKLGKEGKVVGWTHGHGRGNQKGDMGKEVWATAG</sequence>
<gene>
    <name evidence="2" type="ORF">KFK09_010686</name>
</gene>
<dbReference type="Proteomes" id="UP000829196">
    <property type="component" value="Unassembled WGS sequence"/>
</dbReference>
<dbReference type="AlphaFoldDB" id="A0A8T3BAP4"/>
<comment type="caution">
    <text evidence="2">The sequence shown here is derived from an EMBL/GenBank/DDBJ whole genome shotgun (WGS) entry which is preliminary data.</text>
</comment>
<protein>
    <submittedName>
        <fullName evidence="2">Uncharacterized protein</fullName>
    </submittedName>
</protein>
<accession>A0A8T3BAP4</accession>
<evidence type="ECO:0000313" key="2">
    <source>
        <dbReference type="EMBL" id="KAI0510086.1"/>
    </source>
</evidence>
<evidence type="ECO:0000256" key="1">
    <source>
        <dbReference type="SAM" id="MobiDB-lite"/>
    </source>
</evidence>
<organism evidence="2 3">
    <name type="scientific">Dendrobium nobile</name>
    <name type="common">Orchid</name>
    <dbReference type="NCBI Taxonomy" id="94219"/>
    <lineage>
        <taxon>Eukaryota</taxon>
        <taxon>Viridiplantae</taxon>
        <taxon>Streptophyta</taxon>
        <taxon>Embryophyta</taxon>
        <taxon>Tracheophyta</taxon>
        <taxon>Spermatophyta</taxon>
        <taxon>Magnoliopsida</taxon>
        <taxon>Liliopsida</taxon>
        <taxon>Asparagales</taxon>
        <taxon>Orchidaceae</taxon>
        <taxon>Epidendroideae</taxon>
        <taxon>Malaxideae</taxon>
        <taxon>Dendrobiinae</taxon>
        <taxon>Dendrobium</taxon>
    </lineage>
</organism>
<name>A0A8T3BAP4_DENNO</name>
<dbReference type="EMBL" id="JAGYWB010000009">
    <property type="protein sequence ID" value="KAI0510086.1"/>
    <property type="molecule type" value="Genomic_DNA"/>
</dbReference>